<keyword evidence="2" id="KW-1133">Transmembrane helix</keyword>
<feature type="compositionally biased region" description="Low complexity" evidence="1">
    <location>
        <begin position="566"/>
        <end position="575"/>
    </location>
</feature>
<evidence type="ECO:0000313" key="6">
    <source>
        <dbReference type="Proteomes" id="UP000530320"/>
    </source>
</evidence>
<dbReference type="SUPFAM" id="SSF47090">
    <property type="entry name" value="PGBD-like"/>
    <property type="match status" value="1"/>
</dbReference>
<evidence type="ECO:0000259" key="4">
    <source>
        <dbReference type="Pfam" id="PF01471"/>
    </source>
</evidence>
<keyword evidence="2" id="KW-0812">Transmembrane</keyword>
<dbReference type="Gene3D" id="1.10.101.10">
    <property type="entry name" value="PGBD-like superfamily/PGBD"/>
    <property type="match status" value="1"/>
</dbReference>
<reference evidence="5 6" key="1">
    <citation type="submission" date="2020-04" db="EMBL/GenBank/DDBJ databases">
        <title>Description of novel Gluconacetobacter.</title>
        <authorList>
            <person name="Sombolestani A."/>
        </authorList>
    </citation>
    <scope>NUCLEOTIDE SEQUENCE [LARGE SCALE GENOMIC DNA]</scope>
    <source>
        <strain evidence="5 6">LMG 22058</strain>
    </source>
</reference>
<evidence type="ECO:0000256" key="2">
    <source>
        <dbReference type="SAM" id="Phobius"/>
    </source>
</evidence>
<comment type="caution">
    <text evidence="5">The sequence shown here is derived from an EMBL/GenBank/DDBJ whole genome shotgun (WGS) entry which is preliminary data.</text>
</comment>
<feature type="domain" description="Peptidoglycan binding-like" evidence="4">
    <location>
        <begin position="476"/>
        <end position="519"/>
    </location>
</feature>
<dbReference type="InterPro" id="IPR002477">
    <property type="entry name" value="Peptidoglycan-bd-like"/>
</dbReference>
<proteinExistence type="predicted"/>
<feature type="compositionally biased region" description="Pro residues" evidence="1">
    <location>
        <begin position="530"/>
        <end position="544"/>
    </location>
</feature>
<dbReference type="InterPro" id="IPR036365">
    <property type="entry name" value="PGBD-like_sf"/>
</dbReference>
<dbReference type="RefSeq" id="WP_183010612.1">
    <property type="nucleotide sequence ID" value="NZ_JABEQP010000027.1"/>
</dbReference>
<evidence type="ECO:0000256" key="1">
    <source>
        <dbReference type="SAM" id="MobiDB-lite"/>
    </source>
</evidence>
<dbReference type="Proteomes" id="UP000530320">
    <property type="component" value="Unassembled WGS sequence"/>
</dbReference>
<accession>A0A7W4PJE5</accession>
<feature type="region of interest" description="Disordered" evidence="1">
    <location>
        <begin position="516"/>
        <end position="577"/>
    </location>
</feature>
<sequence>MSQSFPRRALAGSRLALPGLITLAMLAAAGRPAHAASHVVPALAEGSLDDRSRLDLAAGGLTASVTLKTSTRCGQAMAWQPADPNPPATCRIATLSIRARGQTHPAPFPLAPYGQDAGLMALRASIQRLDATSSLPQIMVSAYTGGAHCCETTSIFGQRADGQWVHADLGMQDGGGPPAVIAVPGAPDPVIVTYDQAFLYTFASHAGSFAPIILHRYHDGQLTNVSDDPAYQAYLKEDLAKQTRQWEASGRSEPNGYLAYYVATKARLGQLAAAWAYMLPRAQSSAKSGFGVSACSLKSPEETANGRYCSKADRAPLPFPQGLAIFLTRNDYISEAQARALLSDKPATGAGSAPSGPYHPDFSCDPPPANNGVATMLCHDSEAARHELMFDQVYYALRHQAGEDGWKDLKQQVVLDENAANQSCGLPVPGDGPQDLPPNGAACYNDAMDRLAAQYRVRLSGAARMESQRPLERHIALQKKLVELGYLPADTVVDGVYGESTRAAITAWQQATHRPATDGFLSDDDAATLIPPPAETAPVTPQPLPTTTTTTTTATATDTPPPPATAPVTSPAASTGAQRSTGLSVGLILPLVIACAMAALIAIRVSRRRGDRDSS</sequence>
<dbReference type="EMBL" id="JABEQP010000027">
    <property type="protein sequence ID" value="MBB2199703.1"/>
    <property type="molecule type" value="Genomic_DNA"/>
</dbReference>
<dbReference type="Pfam" id="PF01471">
    <property type="entry name" value="PG_binding_1"/>
    <property type="match status" value="1"/>
</dbReference>
<dbReference type="InterPro" id="IPR036366">
    <property type="entry name" value="PGBDSf"/>
</dbReference>
<feature type="region of interest" description="Disordered" evidence="1">
    <location>
        <begin position="345"/>
        <end position="366"/>
    </location>
</feature>
<gene>
    <name evidence="5" type="ORF">HLH44_20120</name>
</gene>
<feature type="transmembrane region" description="Helical" evidence="2">
    <location>
        <begin position="583"/>
        <end position="603"/>
    </location>
</feature>
<protein>
    <submittedName>
        <fullName evidence="5">Peptidoglycan-binding protein</fullName>
    </submittedName>
</protein>
<feature type="compositionally biased region" description="Low complexity" evidence="1">
    <location>
        <begin position="545"/>
        <end position="558"/>
    </location>
</feature>
<dbReference type="AlphaFoldDB" id="A0A7W4PJE5"/>
<keyword evidence="3" id="KW-0732">Signal</keyword>
<feature type="signal peptide" evidence="3">
    <location>
        <begin position="1"/>
        <end position="35"/>
    </location>
</feature>
<evidence type="ECO:0000256" key="3">
    <source>
        <dbReference type="SAM" id="SignalP"/>
    </source>
</evidence>
<feature type="chain" id="PRO_5030558046" evidence="3">
    <location>
        <begin position="36"/>
        <end position="615"/>
    </location>
</feature>
<evidence type="ECO:0000313" key="5">
    <source>
        <dbReference type="EMBL" id="MBB2199703.1"/>
    </source>
</evidence>
<keyword evidence="2" id="KW-0472">Membrane</keyword>
<name>A0A7W4PJE5_9PROT</name>
<organism evidence="5 6">
    <name type="scientific">Gluconacetobacter dulcium</name>
    <dbReference type="NCBI Taxonomy" id="2729096"/>
    <lineage>
        <taxon>Bacteria</taxon>
        <taxon>Pseudomonadati</taxon>
        <taxon>Pseudomonadota</taxon>
        <taxon>Alphaproteobacteria</taxon>
        <taxon>Acetobacterales</taxon>
        <taxon>Acetobacteraceae</taxon>
        <taxon>Gluconacetobacter</taxon>
    </lineage>
</organism>